<evidence type="ECO:0000313" key="1">
    <source>
        <dbReference type="EMBL" id="MPC20148.1"/>
    </source>
</evidence>
<dbReference type="AlphaFoldDB" id="A0A5B7DFQ1"/>
<proteinExistence type="predicted"/>
<reference evidence="1 2" key="1">
    <citation type="submission" date="2019-05" db="EMBL/GenBank/DDBJ databases">
        <title>Another draft genome of Portunus trituberculatus and its Hox gene families provides insights of decapod evolution.</title>
        <authorList>
            <person name="Jeong J.-H."/>
            <person name="Song I."/>
            <person name="Kim S."/>
            <person name="Choi T."/>
            <person name="Kim D."/>
            <person name="Ryu S."/>
            <person name="Kim W."/>
        </authorList>
    </citation>
    <scope>NUCLEOTIDE SEQUENCE [LARGE SCALE GENOMIC DNA]</scope>
    <source>
        <tissue evidence="1">Muscle</tissue>
    </source>
</reference>
<name>A0A5B7DFQ1_PORTR</name>
<dbReference type="Proteomes" id="UP000324222">
    <property type="component" value="Unassembled WGS sequence"/>
</dbReference>
<protein>
    <submittedName>
        <fullName evidence="1">Uncharacterized protein</fullName>
    </submittedName>
</protein>
<comment type="caution">
    <text evidence="1">The sequence shown here is derived from an EMBL/GenBank/DDBJ whole genome shotgun (WGS) entry which is preliminary data.</text>
</comment>
<dbReference type="EMBL" id="VSRR010000841">
    <property type="protein sequence ID" value="MPC20148.1"/>
    <property type="molecule type" value="Genomic_DNA"/>
</dbReference>
<accession>A0A5B7DFQ1</accession>
<keyword evidence="2" id="KW-1185">Reference proteome</keyword>
<gene>
    <name evidence="1" type="ORF">E2C01_013080</name>
</gene>
<evidence type="ECO:0000313" key="2">
    <source>
        <dbReference type="Proteomes" id="UP000324222"/>
    </source>
</evidence>
<sequence length="173" mass="19896">MLVEFFVVHWLCFPLDHIALVHVRVTFWVVDRVAIASSRIFSWQQHREINLCYGSVLHCREKSGTVRGLHTWSVTQLQTFLMTDIALSVPKRDMRQVSPKPCMADDSVPRMYSCSLKCHSEAMEQHVGCTEHRTPEKKSGICVIARVKRYMNQELSSHPPCHNYDSGVSVAPW</sequence>
<organism evidence="1 2">
    <name type="scientific">Portunus trituberculatus</name>
    <name type="common">Swimming crab</name>
    <name type="synonym">Neptunus trituberculatus</name>
    <dbReference type="NCBI Taxonomy" id="210409"/>
    <lineage>
        <taxon>Eukaryota</taxon>
        <taxon>Metazoa</taxon>
        <taxon>Ecdysozoa</taxon>
        <taxon>Arthropoda</taxon>
        <taxon>Crustacea</taxon>
        <taxon>Multicrustacea</taxon>
        <taxon>Malacostraca</taxon>
        <taxon>Eumalacostraca</taxon>
        <taxon>Eucarida</taxon>
        <taxon>Decapoda</taxon>
        <taxon>Pleocyemata</taxon>
        <taxon>Brachyura</taxon>
        <taxon>Eubrachyura</taxon>
        <taxon>Portunoidea</taxon>
        <taxon>Portunidae</taxon>
        <taxon>Portuninae</taxon>
        <taxon>Portunus</taxon>
    </lineage>
</organism>